<gene>
    <name evidence="1" type="ORF">LMG23992_02118</name>
</gene>
<keyword evidence="2" id="KW-1185">Reference proteome</keyword>
<dbReference type="EMBL" id="CAJZAI010000004">
    <property type="protein sequence ID" value="CAG9172098.1"/>
    <property type="molecule type" value="Genomic_DNA"/>
</dbReference>
<name>A0ABN7YGL1_9BURK</name>
<sequence>MSAEPCDVCRANLRLRAALLGAGQLTGFCRHAGLLVVADVAHQDVVAWSWRPASKAEAARALVAELQVMDAVVEAQASTVQ</sequence>
<organism evidence="1 2">
    <name type="scientific">Cupriavidus laharis</name>
    <dbReference type="NCBI Taxonomy" id="151654"/>
    <lineage>
        <taxon>Bacteria</taxon>
        <taxon>Pseudomonadati</taxon>
        <taxon>Pseudomonadota</taxon>
        <taxon>Betaproteobacteria</taxon>
        <taxon>Burkholderiales</taxon>
        <taxon>Burkholderiaceae</taxon>
        <taxon>Cupriavidus</taxon>
    </lineage>
</organism>
<protein>
    <submittedName>
        <fullName evidence="1">Uncharacterized protein</fullName>
    </submittedName>
</protein>
<dbReference type="Proteomes" id="UP000727654">
    <property type="component" value="Unassembled WGS sequence"/>
</dbReference>
<comment type="caution">
    <text evidence="1">The sequence shown here is derived from an EMBL/GenBank/DDBJ whole genome shotgun (WGS) entry which is preliminary data.</text>
</comment>
<proteinExistence type="predicted"/>
<accession>A0ABN7YGL1</accession>
<evidence type="ECO:0000313" key="2">
    <source>
        <dbReference type="Proteomes" id="UP000727654"/>
    </source>
</evidence>
<evidence type="ECO:0000313" key="1">
    <source>
        <dbReference type="EMBL" id="CAG9172098.1"/>
    </source>
</evidence>
<reference evidence="1 2" key="1">
    <citation type="submission" date="2021-08" db="EMBL/GenBank/DDBJ databases">
        <authorList>
            <person name="Peeters C."/>
        </authorList>
    </citation>
    <scope>NUCLEOTIDE SEQUENCE [LARGE SCALE GENOMIC DNA]</scope>
    <source>
        <strain evidence="1 2">LMG 23992</strain>
    </source>
</reference>
<dbReference type="RefSeq" id="WP_224079748.1">
    <property type="nucleotide sequence ID" value="NZ_CAJZAI010000004.1"/>
</dbReference>